<keyword evidence="13 18" id="KW-0804">Transcription</keyword>
<comment type="PTM">
    <text evidence="18">Highly phosphorylated.</text>
</comment>
<evidence type="ECO:0000313" key="20">
    <source>
        <dbReference type="EMBL" id="CAA75450.1"/>
    </source>
</evidence>
<evidence type="ECO:0000256" key="9">
    <source>
        <dbReference type="ARBA" id="ARBA00022833"/>
    </source>
</evidence>
<evidence type="ECO:0000256" key="18">
    <source>
        <dbReference type="HAMAP-Rule" id="MF_04004"/>
    </source>
</evidence>
<keyword evidence="1 18" id="KW-1121">Modulation of host cell cycle by virus</keyword>
<dbReference type="GO" id="GO:0052170">
    <property type="term" value="P:symbiont-mediated suppression of host innate immune response"/>
    <property type="evidence" value="ECO:0007669"/>
    <property type="project" value="UniProtKB-KW"/>
</dbReference>
<keyword evidence="6 18" id="KW-0479">Metal-binding</keyword>
<evidence type="ECO:0000256" key="2">
    <source>
        <dbReference type="ARBA" id="ARBA00022518"/>
    </source>
</evidence>
<keyword evidence="5 18" id="KW-1090">Inhibition of host innate immune response by virus</keyword>
<dbReference type="HAMAP" id="MF_04004">
    <property type="entry name" value="PPV_E7"/>
    <property type="match status" value="1"/>
</dbReference>
<evidence type="ECO:0000256" key="13">
    <source>
        <dbReference type="ARBA" id="ARBA00023163"/>
    </source>
</evidence>
<sequence length="101" mass="11333">MIGKQATLPDIVLQEEFGQPIDLQCYEDLAAEVPAEQHSEEELIQGIPYKVIACCGGGCGSRLRVFVLATDRAIREFQTLLLEELQFLCPECREEIRHGGR</sequence>
<comment type="similarity">
    <text evidence="18 19">Belongs to the papillomaviridae E7 protein family.</text>
</comment>
<dbReference type="EMBL" id="Y15173">
    <property type="protein sequence ID" value="CAA75450.1"/>
    <property type="molecule type" value="Genomic_DNA"/>
</dbReference>
<evidence type="ECO:0000256" key="6">
    <source>
        <dbReference type="ARBA" id="ARBA00022723"/>
    </source>
</evidence>
<comment type="caution">
    <text evidence="18">Lacks conserved residue(s) required for the propagation of feature annotation.</text>
</comment>
<dbReference type="GO" id="GO:0042025">
    <property type="term" value="C:host cell nucleus"/>
    <property type="evidence" value="ECO:0007669"/>
    <property type="project" value="UniProtKB-SubCell"/>
</dbReference>
<keyword evidence="16 18" id="KW-0899">Viral immunoevasion</keyword>
<comment type="subcellular location">
    <subcellularLocation>
        <location evidence="18">Host cytoplasm</location>
    </subcellularLocation>
    <subcellularLocation>
        <location evidence="18">Host nucleus</location>
    </subcellularLocation>
    <text evidence="18">Predominantly found in the host nucleus.</text>
</comment>
<evidence type="ECO:0000256" key="4">
    <source>
        <dbReference type="ARBA" id="ARBA00022581"/>
    </source>
</evidence>
<keyword evidence="14 18" id="KW-1035">Host cytoplasm</keyword>
<dbReference type="Gene3D" id="3.30.160.330">
    <property type="match status" value="1"/>
</dbReference>
<evidence type="ECO:0000256" key="10">
    <source>
        <dbReference type="ARBA" id="ARBA00023015"/>
    </source>
</evidence>
<dbReference type="GO" id="GO:0039502">
    <property type="term" value="P:symbiont-mediated suppression of host type I interferon-mediated signaling pathway"/>
    <property type="evidence" value="ECO:0007669"/>
    <property type="project" value="UniProtKB-UniRule"/>
</dbReference>
<name>O56935_9PAPI</name>
<dbReference type="PIRSF" id="PIRSF003407">
    <property type="entry name" value="Papvi_E7"/>
    <property type="match status" value="1"/>
</dbReference>
<feature type="short sequence motif" description="LXCXE motif; interaction with host RB1 and TMEM173/STING" evidence="18">
    <location>
        <begin position="23"/>
        <end position="27"/>
    </location>
</feature>
<organism evidence="20">
    <name type="scientific">human papillomavirus 75</name>
    <dbReference type="NCBI Taxonomy" id="69984"/>
    <lineage>
        <taxon>Viruses</taxon>
        <taxon>Monodnaviria</taxon>
        <taxon>Shotokuvirae</taxon>
        <taxon>Cossaviricota</taxon>
        <taxon>Papovaviricetes</taxon>
        <taxon>Zurhausenvirales</taxon>
        <taxon>Papillomaviridae</taxon>
        <taxon>Firstpapillomavirinae</taxon>
        <taxon>Betapapillomavirus</taxon>
        <taxon>Betapapillomavirus 3</taxon>
    </lineage>
</organism>
<keyword evidence="9 18" id="KW-0862">Zinc</keyword>
<keyword evidence="17 18" id="KW-1078">G1/S host cell cycle checkpoint dysregulation by virus</keyword>
<evidence type="ECO:0000256" key="16">
    <source>
        <dbReference type="ARBA" id="ARBA00023280"/>
    </source>
</evidence>
<proteinExistence type="inferred from homology"/>
<gene>
    <name evidence="18 20" type="primary">E7</name>
</gene>
<comment type="function">
    <text evidence="19">E7 protein has both transforming and trans-activating activities.</text>
</comment>
<evidence type="ECO:0000256" key="8">
    <source>
        <dbReference type="ARBA" id="ARBA00022830"/>
    </source>
</evidence>
<evidence type="ECO:0000256" key="1">
    <source>
        <dbReference type="ARBA" id="ARBA00022504"/>
    </source>
</evidence>
<keyword evidence="12 18" id="KW-0010">Activator</keyword>
<evidence type="ECO:0000256" key="14">
    <source>
        <dbReference type="ARBA" id="ARBA00023200"/>
    </source>
</evidence>
<evidence type="ECO:0000256" key="19">
    <source>
        <dbReference type="PIRNR" id="PIRNR003407"/>
    </source>
</evidence>
<evidence type="ECO:0000256" key="3">
    <source>
        <dbReference type="ARBA" id="ARBA00022562"/>
    </source>
</evidence>
<keyword evidence="11 18" id="KW-0238">DNA-binding</keyword>
<keyword evidence="10 18" id="KW-0805">Transcription regulation</keyword>
<keyword evidence="15" id="KW-0922">Interferon antiviral system evasion</keyword>
<dbReference type="GO" id="GO:0003700">
    <property type="term" value="F:DNA-binding transcription factor activity"/>
    <property type="evidence" value="ECO:0007669"/>
    <property type="project" value="UniProtKB-UniRule"/>
</dbReference>
<comment type="function">
    <text evidence="18">Plays a role in viral genome replication by driving entry of quiescent cells into the cell cycle. Stimulation of progression from G1 to S phase allows the virus to efficiently use the cellular DNA replicating machinery to achieve viral genome replication. E7 protein has both transforming and trans-activating activities. Induces the disassembly of the E2F1 transcription factor from RB1, with subsequent transcriptional activation of E2F1-regulated S-phase genes. Interferes with host histone deacetylation mediated by HDAC1 and HDAC2, leading to transcription activation. Plays also a role in the inhibition of both antiviral and antiproliferative functions of host interferon alpha. Interaction with host TMEM173/STING impairs the ability of TMEM173/STING to sense cytosolic DNA and promote the production of type I interferon (IFN-alpha and IFN-beta).</text>
</comment>
<keyword evidence="4 18" id="KW-0945">Host-virus interaction</keyword>
<dbReference type="SUPFAM" id="SSF161234">
    <property type="entry name" value="E7 C-terminal domain-like"/>
    <property type="match status" value="1"/>
</dbReference>
<dbReference type="GO" id="GO:0008270">
    <property type="term" value="F:zinc ion binding"/>
    <property type="evidence" value="ECO:0007669"/>
    <property type="project" value="UniProtKB-KW"/>
</dbReference>
<comment type="subunit">
    <text evidence="18">Homodimer. Homooligomer. Interacts with host RB1; this interaction induces dissociation of RB1-E2F1 complex thereby disrupting RB1 activity. Interacts with host EP300; this interaction represses EP300 transcriptional activity. Interacts with protein E2; this interaction inhibits E7 oncogenic activity. Interacts with host TMEM173/STING; this interaction impairs the ability of TMEM173/STING to sense cytosolic DNA and promote the production of type I interferon (IFN-alpha and IFN-beta).</text>
</comment>
<evidence type="ECO:0000256" key="15">
    <source>
        <dbReference type="ARBA" id="ARBA00023258"/>
    </source>
</evidence>
<evidence type="ECO:0000256" key="12">
    <source>
        <dbReference type="ARBA" id="ARBA00023159"/>
    </source>
</evidence>
<evidence type="ECO:0000256" key="11">
    <source>
        <dbReference type="ARBA" id="ARBA00023125"/>
    </source>
</evidence>
<accession>O56935</accession>
<evidence type="ECO:0000256" key="17">
    <source>
        <dbReference type="ARBA" id="ARBA00023309"/>
    </source>
</evidence>
<keyword evidence="2 18" id="KW-0244">Early protein</keyword>
<dbReference type="GO" id="GO:0003677">
    <property type="term" value="F:DNA binding"/>
    <property type="evidence" value="ECO:0007669"/>
    <property type="project" value="UniProtKB-UniRule"/>
</dbReference>
<dbReference type="GO" id="GO:0039645">
    <property type="term" value="P:symbiont-mediated perturbation of host cell cycle G1/S transition checkpoint"/>
    <property type="evidence" value="ECO:0007669"/>
    <property type="project" value="UniProtKB-UniRule"/>
</dbReference>
<evidence type="ECO:0000256" key="5">
    <source>
        <dbReference type="ARBA" id="ARBA00022632"/>
    </source>
</evidence>
<dbReference type="GO" id="GO:0019904">
    <property type="term" value="F:protein domain specific binding"/>
    <property type="evidence" value="ECO:0007669"/>
    <property type="project" value="UniProtKB-UniRule"/>
</dbReference>
<dbReference type="Pfam" id="PF00527">
    <property type="entry name" value="E7"/>
    <property type="match status" value="1"/>
</dbReference>
<dbReference type="GO" id="GO:0006351">
    <property type="term" value="P:DNA-templated transcription"/>
    <property type="evidence" value="ECO:0007669"/>
    <property type="project" value="UniProtKB-UniRule"/>
</dbReference>
<dbReference type="GO" id="GO:0030430">
    <property type="term" value="C:host cell cytoplasm"/>
    <property type="evidence" value="ECO:0007669"/>
    <property type="project" value="UniProtKB-SubCell"/>
</dbReference>
<evidence type="ECO:0000256" key="7">
    <source>
        <dbReference type="ARBA" id="ARBA00022771"/>
    </source>
</evidence>
<reference evidence="20" key="1">
    <citation type="journal article" date="1998" name="Virology">
        <title>The genomes of three of four novel HPV types, defined by differences of their L1 genes, show high conservation of the E7 gene and the URR.</title>
        <authorList>
            <person name="Delius H."/>
            <person name="Saegling B."/>
            <person name="Bergmann K."/>
            <person name="Shamanin V."/>
            <person name="de Villiers E.M."/>
        </authorList>
    </citation>
    <scope>NUCLEOTIDE SEQUENCE [LARGE SCALE GENOMIC DNA]</scope>
</reference>
<comment type="domain">
    <text evidence="18">The E7 terminal domain is an intrinsically disordered domain, whose flexibility and conformational transitions confer target adaptability to the oncoprotein. It allows adaptation to a variety of protein targets and exposes the PEST degradation sequence that regulates its turnover in the cell.</text>
</comment>
<keyword evidence="7 18" id="KW-0863">Zinc-finger</keyword>
<keyword evidence="8 18" id="KW-1114">Inhibition of host interferon signaling pathway by virus</keyword>
<protein>
    <recommendedName>
        <fullName evidence="18 19">Protein E7</fullName>
    </recommendedName>
</protein>
<dbReference type="InterPro" id="IPR000148">
    <property type="entry name" value="Papilloma_E7"/>
</dbReference>
<feature type="short sequence motif" description="Nuclear export signal" evidence="18">
    <location>
        <begin position="74"/>
        <end position="82"/>
    </location>
</feature>
<dbReference type="Proteomes" id="UP000246682">
    <property type="component" value="Segment"/>
</dbReference>
<keyword evidence="3 18" id="KW-1048">Host nucleus</keyword>